<feature type="domain" description="Glycosyl hydrolase family 13 catalytic" evidence="3">
    <location>
        <begin position="154"/>
        <end position="520"/>
    </location>
</feature>
<accession>A0A7C3E7R1</accession>
<organism evidence="4">
    <name type="scientific">Gracilinema caldarium</name>
    <dbReference type="NCBI Taxonomy" id="215591"/>
    <lineage>
        <taxon>Bacteria</taxon>
        <taxon>Pseudomonadati</taxon>
        <taxon>Spirochaetota</taxon>
        <taxon>Spirochaetia</taxon>
        <taxon>Spirochaetales</taxon>
        <taxon>Breznakiellaceae</taxon>
        <taxon>Gracilinema</taxon>
    </lineage>
</organism>
<dbReference type="InterPro" id="IPR006047">
    <property type="entry name" value="GH13_cat_dom"/>
</dbReference>
<dbReference type="SUPFAM" id="SSF51445">
    <property type="entry name" value="(Trans)glycosidases"/>
    <property type="match status" value="1"/>
</dbReference>
<comment type="caution">
    <text evidence="4">The sequence shown here is derived from an EMBL/GenBank/DDBJ whole genome shotgun (WGS) entry which is preliminary data.</text>
</comment>
<evidence type="ECO:0000256" key="1">
    <source>
        <dbReference type="ARBA" id="ARBA00022801"/>
    </source>
</evidence>
<dbReference type="PANTHER" id="PTHR10357">
    <property type="entry name" value="ALPHA-AMYLASE FAMILY MEMBER"/>
    <property type="match status" value="1"/>
</dbReference>
<sequence length="607" mass="68956">MNGAAVYHRATDSFCYSPDGTSLVIRLQSACDDIASIELWAGDPHDWGHRPGTDGGAWHWRCAPSPVQKIGSDGLRDFWEIRWTPPYRRARYFFRITFSDGSRYDYGEKGLLPMSPEPESGPAGDYWNAFVFPYINEVDVFTAPEWVAGTVWYQIFPERFRNGNKANDPAGTKPWKRGPVTNHEWYGGDLRGIIEGLDHIASLGCTGIYLTPIFASPSVHKYDTEDYLKIDPAFGTDEDLKELVQACHTRGIRLMLDAVFNHCGKTFGPWLDVVEKGEASAYKDWFHINAFPLFPKGKDTGDSREANFETFAFTTRMPKLNTANPEVREYLLKVAERYIQEFDIDGWRLDVSNEIDHVFWRDFRNRVKALKPDAYIVGEIWHDAMPWLRGDQYDAVMNYPFGNAIVDFLLTKDWSKTARDFVYRISEISFMYPDRVIRSAFNLLDSHDTDRIVHLLGGRAMAKLALTMLFTLPGSPCIYYGTEYALEGGGDPDNRRCMIWDPTPEEEAFARFVRSLIALRREHWSLCADGRRQYVTDPAHPGFLGITIDHGPHRLRVLINRDEKPIPATVWKGLLGLAPSEPVQNLLAESPLGPGDQLPGHGAAVLM</sequence>
<reference evidence="4" key="1">
    <citation type="journal article" date="2020" name="mSystems">
        <title>Genome- and Community-Level Interaction Insights into Carbon Utilization and Element Cycling Functions of Hydrothermarchaeota in Hydrothermal Sediment.</title>
        <authorList>
            <person name="Zhou Z."/>
            <person name="Liu Y."/>
            <person name="Xu W."/>
            <person name="Pan J."/>
            <person name="Luo Z.H."/>
            <person name="Li M."/>
        </authorList>
    </citation>
    <scope>NUCLEOTIDE SEQUENCE [LARGE SCALE GENOMIC DNA]</scope>
    <source>
        <strain evidence="4">SpSt-503</strain>
    </source>
</reference>
<proteinExistence type="predicted"/>
<name>A0A7C3E7R1_9SPIR</name>
<dbReference type="Gene3D" id="2.60.40.10">
    <property type="entry name" value="Immunoglobulins"/>
    <property type="match status" value="1"/>
</dbReference>
<dbReference type="InterPro" id="IPR017853">
    <property type="entry name" value="GH"/>
</dbReference>
<keyword evidence="2 4" id="KW-0326">Glycosidase</keyword>
<dbReference type="InterPro" id="IPR004185">
    <property type="entry name" value="Glyco_hydro_13_lg-like_dom"/>
</dbReference>
<dbReference type="CDD" id="cd11338">
    <property type="entry name" value="AmyAc_CMD"/>
    <property type="match status" value="1"/>
</dbReference>
<gene>
    <name evidence="4" type="ORF">ENS59_00365</name>
</gene>
<evidence type="ECO:0000256" key="2">
    <source>
        <dbReference type="ARBA" id="ARBA00023295"/>
    </source>
</evidence>
<dbReference type="AlphaFoldDB" id="A0A7C3E7R1"/>
<protein>
    <submittedName>
        <fullName evidence="4">Alpha-glycosidase</fullName>
    </submittedName>
</protein>
<dbReference type="EMBL" id="DSVL01000010">
    <property type="protein sequence ID" value="HFH27956.1"/>
    <property type="molecule type" value="Genomic_DNA"/>
</dbReference>
<dbReference type="Pfam" id="PF02903">
    <property type="entry name" value="Alpha-amylase_N"/>
    <property type="match status" value="1"/>
</dbReference>
<dbReference type="SMART" id="SM00642">
    <property type="entry name" value="Aamy"/>
    <property type="match status" value="1"/>
</dbReference>
<dbReference type="InterPro" id="IPR013783">
    <property type="entry name" value="Ig-like_fold"/>
</dbReference>
<dbReference type="PANTHER" id="PTHR10357:SF210">
    <property type="entry name" value="MALTODEXTRIN GLUCOSIDASE"/>
    <property type="match status" value="1"/>
</dbReference>
<dbReference type="Gene3D" id="3.20.20.80">
    <property type="entry name" value="Glycosidases"/>
    <property type="match status" value="1"/>
</dbReference>
<evidence type="ECO:0000313" key="4">
    <source>
        <dbReference type="EMBL" id="HFH27956.1"/>
    </source>
</evidence>
<evidence type="ECO:0000259" key="3">
    <source>
        <dbReference type="SMART" id="SM00642"/>
    </source>
</evidence>
<dbReference type="InterPro" id="IPR045857">
    <property type="entry name" value="O16G_dom_2"/>
</dbReference>
<dbReference type="CDD" id="cd02857">
    <property type="entry name" value="E_set_CDase_PDE_N"/>
    <property type="match status" value="1"/>
</dbReference>
<keyword evidence="1" id="KW-0378">Hydrolase</keyword>
<dbReference type="Gene3D" id="3.90.400.10">
    <property type="entry name" value="Oligo-1,6-glucosidase, Domain 2"/>
    <property type="match status" value="1"/>
</dbReference>
<dbReference type="Pfam" id="PF00128">
    <property type="entry name" value="Alpha-amylase"/>
    <property type="match status" value="1"/>
</dbReference>
<dbReference type="GO" id="GO:0005975">
    <property type="term" value="P:carbohydrate metabolic process"/>
    <property type="evidence" value="ECO:0007669"/>
    <property type="project" value="InterPro"/>
</dbReference>
<dbReference type="GO" id="GO:0004553">
    <property type="term" value="F:hydrolase activity, hydrolyzing O-glycosyl compounds"/>
    <property type="evidence" value="ECO:0007669"/>
    <property type="project" value="InterPro"/>
</dbReference>